<evidence type="ECO:0000313" key="7">
    <source>
        <dbReference type="Proteomes" id="UP000053593"/>
    </source>
</evidence>
<dbReference type="InterPro" id="IPR001077">
    <property type="entry name" value="COMT_C"/>
</dbReference>
<dbReference type="Gene3D" id="1.10.10.10">
    <property type="entry name" value="Winged helix-like DNA-binding domain superfamily/Winged helix DNA-binding domain"/>
    <property type="match status" value="1"/>
</dbReference>
<reference evidence="6 7" key="1">
    <citation type="submission" date="2014-04" db="EMBL/GenBank/DDBJ databases">
        <title>Evolutionary Origins and Diversification of the Mycorrhizal Mutualists.</title>
        <authorList>
            <consortium name="DOE Joint Genome Institute"/>
            <consortium name="Mycorrhizal Genomics Consortium"/>
            <person name="Kohler A."/>
            <person name="Kuo A."/>
            <person name="Nagy L.G."/>
            <person name="Floudas D."/>
            <person name="Copeland A."/>
            <person name="Barry K.W."/>
            <person name="Cichocki N."/>
            <person name="Veneault-Fourrey C."/>
            <person name="LaButti K."/>
            <person name="Lindquist E.A."/>
            <person name="Lipzen A."/>
            <person name="Lundell T."/>
            <person name="Morin E."/>
            <person name="Murat C."/>
            <person name="Riley R."/>
            <person name="Ohm R."/>
            <person name="Sun H."/>
            <person name="Tunlid A."/>
            <person name="Henrissat B."/>
            <person name="Grigoriev I.V."/>
            <person name="Hibbett D.S."/>
            <person name="Martin F."/>
        </authorList>
    </citation>
    <scope>NUCLEOTIDE SEQUENCE [LARGE SCALE GENOMIC DNA]</scope>
    <source>
        <strain evidence="6 7">FD-317 M1</strain>
    </source>
</reference>
<dbReference type="CDD" id="cd02440">
    <property type="entry name" value="AdoMet_MTases"/>
    <property type="match status" value="1"/>
</dbReference>
<evidence type="ECO:0000259" key="5">
    <source>
        <dbReference type="Pfam" id="PF08100"/>
    </source>
</evidence>
<keyword evidence="1" id="KW-0489">Methyltransferase</keyword>
<gene>
    <name evidence="6" type="ORF">GYMLUDRAFT_58462</name>
</gene>
<dbReference type="InterPro" id="IPR016461">
    <property type="entry name" value="COMT-like"/>
</dbReference>
<evidence type="ECO:0000259" key="4">
    <source>
        <dbReference type="Pfam" id="PF00891"/>
    </source>
</evidence>
<sequence length="480" mass="52895">MASFDNSHITRLTDLINHAVKDVITEYAAVGQAVPSLDTLDPGPFSVPEAMPVRLRKAIQIIEAACAQLSCTVALPGSVLLNKSLEVVTEGHIADLLLDKPQGLTASDLAMRSGLDEAKLTGVMRLLATRHCFKEVQPGVFANNRLSIQLLSTDPIASLVAYVTDEGLRASSYLNETLTNPLGTDDDIPFKRFSGQGLYEYYRTDKGRKQGERVMRAMIAWGDITGKGFLPQAYSWAAQPTKTTFCDVGGGNGWVSIGLVRAHPHIKVVLQDQPQVIEMAKQLWAKEYPSAVEQGKVEFVPFDFLKDTAVEGCDFYYLRSILHNWTNSDCELILNNIRKSMKPSSKLILDEFVLWEAIQAQGSSVDADNASLSHAPEPLLGNYGAGRIRAYSISLHMMNVCGSQERTFSEWVSLCEKCGFTFSKIYEAGDMSLLEFNPTRISGVASVLGTPNILENISDFPGLLSENNLPARLERKWVWP</sequence>
<feature type="domain" description="O-methyltransferase C-terminal" evidence="4">
    <location>
        <begin position="186"/>
        <end position="357"/>
    </location>
</feature>
<dbReference type="Proteomes" id="UP000053593">
    <property type="component" value="Unassembled WGS sequence"/>
</dbReference>
<keyword evidence="2" id="KW-0808">Transferase</keyword>
<dbReference type="Gene3D" id="3.40.50.150">
    <property type="entry name" value="Vaccinia Virus protein VP39"/>
    <property type="match status" value="1"/>
</dbReference>
<dbReference type="Pfam" id="PF08100">
    <property type="entry name" value="Dimerisation"/>
    <property type="match status" value="1"/>
</dbReference>
<evidence type="ECO:0000256" key="3">
    <source>
        <dbReference type="ARBA" id="ARBA00022691"/>
    </source>
</evidence>
<dbReference type="GO" id="GO:0008171">
    <property type="term" value="F:O-methyltransferase activity"/>
    <property type="evidence" value="ECO:0007669"/>
    <property type="project" value="InterPro"/>
</dbReference>
<dbReference type="SUPFAM" id="SSF46785">
    <property type="entry name" value="Winged helix' DNA-binding domain"/>
    <property type="match status" value="1"/>
</dbReference>
<dbReference type="EMBL" id="KN834768">
    <property type="protein sequence ID" value="KIK62298.1"/>
    <property type="molecule type" value="Genomic_DNA"/>
</dbReference>
<dbReference type="PROSITE" id="PS51683">
    <property type="entry name" value="SAM_OMT_II"/>
    <property type="match status" value="1"/>
</dbReference>
<dbReference type="OrthoDB" id="1606438at2759"/>
<organism evidence="6 7">
    <name type="scientific">Collybiopsis luxurians FD-317 M1</name>
    <dbReference type="NCBI Taxonomy" id="944289"/>
    <lineage>
        <taxon>Eukaryota</taxon>
        <taxon>Fungi</taxon>
        <taxon>Dikarya</taxon>
        <taxon>Basidiomycota</taxon>
        <taxon>Agaricomycotina</taxon>
        <taxon>Agaricomycetes</taxon>
        <taxon>Agaricomycetidae</taxon>
        <taxon>Agaricales</taxon>
        <taxon>Marasmiineae</taxon>
        <taxon>Omphalotaceae</taxon>
        <taxon>Collybiopsis</taxon>
        <taxon>Collybiopsis luxurians</taxon>
    </lineage>
</organism>
<keyword evidence="7" id="KW-1185">Reference proteome</keyword>
<dbReference type="HOGENOM" id="CLU_005533_0_1_1"/>
<keyword evidence="3" id="KW-0949">S-adenosyl-L-methionine</keyword>
<dbReference type="InterPro" id="IPR036390">
    <property type="entry name" value="WH_DNA-bd_sf"/>
</dbReference>
<dbReference type="InterPro" id="IPR012967">
    <property type="entry name" value="COMT_dimerisation"/>
</dbReference>
<dbReference type="AlphaFoldDB" id="A0A0D0D032"/>
<proteinExistence type="predicted"/>
<protein>
    <recommendedName>
        <fullName evidence="8">O-methyltransferase domain-containing protein</fullName>
    </recommendedName>
</protein>
<evidence type="ECO:0000256" key="2">
    <source>
        <dbReference type="ARBA" id="ARBA00022679"/>
    </source>
</evidence>
<dbReference type="Pfam" id="PF00891">
    <property type="entry name" value="Methyltransf_2"/>
    <property type="match status" value="1"/>
</dbReference>
<dbReference type="InterPro" id="IPR036388">
    <property type="entry name" value="WH-like_DNA-bd_sf"/>
</dbReference>
<name>A0A0D0D032_9AGAR</name>
<dbReference type="InterPro" id="IPR029063">
    <property type="entry name" value="SAM-dependent_MTases_sf"/>
</dbReference>
<dbReference type="GO" id="GO:0032259">
    <property type="term" value="P:methylation"/>
    <property type="evidence" value="ECO:0007669"/>
    <property type="project" value="UniProtKB-KW"/>
</dbReference>
<dbReference type="PANTHER" id="PTHR43712">
    <property type="entry name" value="PUTATIVE (AFU_ORTHOLOGUE AFUA_4G14580)-RELATED"/>
    <property type="match status" value="1"/>
</dbReference>
<evidence type="ECO:0000256" key="1">
    <source>
        <dbReference type="ARBA" id="ARBA00022603"/>
    </source>
</evidence>
<accession>A0A0D0D032</accession>
<evidence type="ECO:0000313" key="6">
    <source>
        <dbReference type="EMBL" id="KIK62298.1"/>
    </source>
</evidence>
<feature type="domain" description="O-methyltransferase dimerisation" evidence="5">
    <location>
        <begin position="80"/>
        <end position="151"/>
    </location>
</feature>
<dbReference type="PANTHER" id="PTHR43712:SF2">
    <property type="entry name" value="O-METHYLTRANSFERASE CICE"/>
    <property type="match status" value="1"/>
</dbReference>
<evidence type="ECO:0008006" key="8">
    <source>
        <dbReference type="Google" id="ProtNLM"/>
    </source>
</evidence>
<dbReference type="SUPFAM" id="SSF53335">
    <property type="entry name" value="S-adenosyl-L-methionine-dependent methyltransferases"/>
    <property type="match status" value="1"/>
</dbReference>